<protein>
    <recommendedName>
        <fullName evidence="3">Mobile element protein</fullName>
    </recommendedName>
</protein>
<evidence type="ECO:0008006" key="3">
    <source>
        <dbReference type="Google" id="ProtNLM"/>
    </source>
</evidence>
<dbReference type="EMBL" id="UOFE01000037">
    <property type="protein sequence ID" value="VAW54120.1"/>
    <property type="molecule type" value="Genomic_DNA"/>
</dbReference>
<sequence>MQGKCVNDSHLSPTPLIVTDPFNKFFKKLLKGQRQQQRQMRQFVSMAQAQRFLSCHGIINNHFRQQRHLLKAKYYRTFRDRAFAQWAEITMSFSDSCDQITA</sequence>
<evidence type="ECO:0000313" key="2">
    <source>
        <dbReference type="EMBL" id="VAW54120.1"/>
    </source>
</evidence>
<accession>A0A3B0WNG2</accession>
<name>A0A3B0WNG2_9ZZZZ</name>
<dbReference type="AlphaFoldDB" id="A0A3B0WNG2"/>
<dbReference type="EMBL" id="UOFE01000037">
    <property type="protein sequence ID" value="VAW54113.1"/>
    <property type="molecule type" value="Genomic_DNA"/>
</dbReference>
<proteinExistence type="predicted"/>
<reference evidence="2" key="1">
    <citation type="submission" date="2018-06" db="EMBL/GenBank/DDBJ databases">
        <authorList>
            <person name="Zhirakovskaya E."/>
        </authorList>
    </citation>
    <scope>NUCLEOTIDE SEQUENCE</scope>
</reference>
<organism evidence="2">
    <name type="scientific">hydrothermal vent metagenome</name>
    <dbReference type="NCBI Taxonomy" id="652676"/>
    <lineage>
        <taxon>unclassified sequences</taxon>
        <taxon>metagenomes</taxon>
        <taxon>ecological metagenomes</taxon>
    </lineage>
</organism>
<evidence type="ECO:0000313" key="1">
    <source>
        <dbReference type="EMBL" id="VAW54113.1"/>
    </source>
</evidence>
<gene>
    <name evidence="1" type="ORF">MNBD_GAMMA05-2533</name>
    <name evidence="2" type="ORF">MNBD_GAMMA05-2538</name>
</gene>